<evidence type="ECO:0000259" key="1">
    <source>
        <dbReference type="Pfam" id="PF08291"/>
    </source>
</evidence>
<proteinExistence type="predicted"/>
<feature type="domain" description="Peptidase M15A C-terminal" evidence="1">
    <location>
        <begin position="8"/>
        <end position="122"/>
    </location>
</feature>
<dbReference type="Gene3D" id="3.30.1380.10">
    <property type="match status" value="1"/>
</dbReference>
<name>A0A8F5XVH7_9VIRU</name>
<organism evidence="2">
    <name type="scientific">Microvirus mar57</name>
    <dbReference type="NCBI Taxonomy" id="2851193"/>
    <lineage>
        <taxon>Viruses</taxon>
        <taxon>Monodnaviria</taxon>
        <taxon>Sangervirae</taxon>
        <taxon>Phixviricota</taxon>
        <taxon>Malgrandaviricetes</taxon>
        <taxon>Petitvirales</taxon>
        <taxon>Microviridae</taxon>
    </lineage>
</organism>
<dbReference type="InterPro" id="IPR009045">
    <property type="entry name" value="Zn_M74/Hedgehog-like"/>
</dbReference>
<reference evidence="2" key="1">
    <citation type="submission" date="2021-04" db="EMBL/GenBank/DDBJ databases">
        <title>Genomes of microviruses identified in yellow-bellied marmot fecal samples.</title>
        <authorList>
            <person name="Varsani A."/>
            <person name="Kraberger S."/>
            <person name="Chatterjee A."/>
            <person name="Richet C."/>
            <person name="Fontenele R.S."/>
            <person name="Schmidlin K."/>
            <person name="Blumstein D.T."/>
        </authorList>
    </citation>
    <scope>NUCLEOTIDE SEQUENCE</scope>
    <source>
        <strain evidence="2">Mar57</strain>
    </source>
</reference>
<dbReference type="Pfam" id="PF08291">
    <property type="entry name" value="Peptidase_M15_3"/>
    <property type="match status" value="1"/>
</dbReference>
<dbReference type="SUPFAM" id="SSF55166">
    <property type="entry name" value="Hedgehog/DD-peptidase"/>
    <property type="match status" value="1"/>
</dbReference>
<evidence type="ECO:0000313" key="2">
    <source>
        <dbReference type="EMBL" id="QXP45111.1"/>
    </source>
</evidence>
<dbReference type="EMBL" id="MZ089803">
    <property type="protein sequence ID" value="QXP45111.1"/>
    <property type="molecule type" value="Genomic_DNA"/>
</dbReference>
<protein>
    <recommendedName>
        <fullName evidence="1">Peptidase M15A C-terminal domain-containing protein</fullName>
    </recommendedName>
</protein>
<accession>A0A8F5XVH7</accession>
<sequence>MEKYNHIKYFKPYEFLYSQTAKVRGIDNCPTDWLIYSNLFYLAYMLDHLRNVYGRPLAITSGYRCPILNKAIGGVRNSRHLYGLAVDIRCLHNTDYEKIYQIIGKYARFIKYYSDKHYIHVDFTREMLVSFYHYNIPAYEK</sequence>
<dbReference type="InterPro" id="IPR013230">
    <property type="entry name" value="Peptidase_M15A_C"/>
</dbReference>